<dbReference type="OMA" id="NESEIFM"/>
<name>A0A8S1UTB5_PAROT</name>
<sequence>MIQSDLYQEGMLDYKECNVKTSEKAKWVNRIVPLKNYLVFIYYEGGCYELFNINTEELILSGELPEKIRFFLEIYTKVLVFHDPIDMQIKILDLKVNQVNPNFAFRSSEKIDINSDEETREIFIDKKKTKYLISQDLEKYYSNNNVCHFKIRVLPLEYDPSTNFNLKPVVNYDYPNSIQQTEFYHWLVDEETLTVFGQDNNNYKSEILFIKPHLMDKSFYIVHTEHKCSYTIMNVTNWVKPYQVAIWVNCNDGVTGSSIFTIDLRDYYNGQYWLPEPKYTPLLASDEYFNESEIFMDIYGFNINSSLVIQLQLVGSDAKMRLINYYNINKPEIISEVIVNYFWIEPAVDHSQIVLFNDISYLFLFIL</sequence>
<dbReference type="Proteomes" id="UP000683925">
    <property type="component" value="Unassembled WGS sequence"/>
</dbReference>
<comment type="caution">
    <text evidence="1">The sequence shown here is derived from an EMBL/GenBank/DDBJ whole genome shotgun (WGS) entry which is preliminary data.</text>
</comment>
<evidence type="ECO:0000313" key="2">
    <source>
        <dbReference type="Proteomes" id="UP000683925"/>
    </source>
</evidence>
<evidence type="ECO:0000313" key="1">
    <source>
        <dbReference type="EMBL" id="CAD8167785.1"/>
    </source>
</evidence>
<accession>A0A8S1UTB5</accession>
<organism evidence="1 2">
    <name type="scientific">Paramecium octaurelia</name>
    <dbReference type="NCBI Taxonomy" id="43137"/>
    <lineage>
        <taxon>Eukaryota</taxon>
        <taxon>Sar</taxon>
        <taxon>Alveolata</taxon>
        <taxon>Ciliophora</taxon>
        <taxon>Intramacronucleata</taxon>
        <taxon>Oligohymenophorea</taxon>
        <taxon>Peniculida</taxon>
        <taxon>Parameciidae</taxon>
        <taxon>Paramecium</taxon>
    </lineage>
</organism>
<dbReference type="EMBL" id="CAJJDP010000050">
    <property type="protein sequence ID" value="CAD8167785.1"/>
    <property type="molecule type" value="Genomic_DNA"/>
</dbReference>
<gene>
    <name evidence="1" type="ORF">POCTA_138.1.T0500265</name>
</gene>
<proteinExistence type="predicted"/>
<keyword evidence="2" id="KW-1185">Reference proteome</keyword>
<reference evidence="1" key="1">
    <citation type="submission" date="2021-01" db="EMBL/GenBank/DDBJ databases">
        <authorList>
            <consortium name="Genoscope - CEA"/>
            <person name="William W."/>
        </authorList>
    </citation>
    <scope>NUCLEOTIDE SEQUENCE</scope>
</reference>
<dbReference type="AlphaFoldDB" id="A0A8S1UTB5"/>
<protein>
    <submittedName>
        <fullName evidence="1">Uncharacterized protein</fullName>
    </submittedName>
</protein>